<feature type="signal peptide" evidence="1">
    <location>
        <begin position="1"/>
        <end position="20"/>
    </location>
</feature>
<comment type="caution">
    <text evidence="2">The sequence shown here is derived from an EMBL/GenBank/DDBJ whole genome shotgun (WGS) entry which is preliminary data.</text>
</comment>
<accession>A0A3S0ZUR8</accession>
<dbReference type="EMBL" id="RQTK01000716">
    <property type="protein sequence ID" value="RUS75730.1"/>
    <property type="molecule type" value="Genomic_DNA"/>
</dbReference>
<proteinExistence type="predicted"/>
<keyword evidence="1" id="KW-0732">Signal</keyword>
<dbReference type="AlphaFoldDB" id="A0A3S0ZUR8"/>
<evidence type="ECO:0000256" key="1">
    <source>
        <dbReference type="SAM" id="SignalP"/>
    </source>
</evidence>
<evidence type="ECO:0000313" key="2">
    <source>
        <dbReference type="EMBL" id="RUS75730.1"/>
    </source>
</evidence>
<feature type="chain" id="PRO_5018735428" evidence="1">
    <location>
        <begin position="21"/>
        <end position="220"/>
    </location>
</feature>
<sequence length="220" mass="24310">MKLSLICFVVLLAAISIASAASTRREKRFLNLKKIYYKVKDLVKKTAGKVENMTLDRLVDKADYALDKSLEGLKTAANYTKEITNKVIDKADTLLDKYVEKVKSAAKYTVKFGKKVVKISRKVYQKTYNASKTSYDAIEKLASVVPLDDAILRLVDMVGSDTSDSACDITCVSSANYILSSTMAFMANKACPLICDAGLAYLEDVAETLVEDSFLAYFLL</sequence>
<dbReference type="OrthoDB" id="10639178at2759"/>
<name>A0A3S0ZUR8_ELYCH</name>
<keyword evidence="3" id="KW-1185">Reference proteome</keyword>
<gene>
    <name evidence="2" type="ORF">EGW08_016512</name>
</gene>
<protein>
    <submittedName>
        <fullName evidence="2">Uncharacterized protein</fullName>
    </submittedName>
</protein>
<evidence type="ECO:0000313" key="3">
    <source>
        <dbReference type="Proteomes" id="UP000271974"/>
    </source>
</evidence>
<dbReference type="Proteomes" id="UP000271974">
    <property type="component" value="Unassembled WGS sequence"/>
</dbReference>
<reference evidence="2 3" key="1">
    <citation type="submission" date="2019-01" db="EMBL/GenBank/DDBJ databases">
        <title>A draft genome assembly of the solar-powered sea slug Elysia chlorotica.</title>
        <authorList>
            <person name="Cai H."/>
            <person name="Li Q."/>
            <person name="Fang X."/>
            <person name="Li J."/>
            <person name="Curtis N.E."/>
            <person name="Altenburger A."/>
            <person name="Shibata T."/>
            <person name="Feng M."/>
            <person name="Maeda T."/>
            <person name="Schwartz J.A."/>
            <person name="Shigenobu S."/>
            <person name="Lundholm N."/>
            <person name="Nishiyama T."/>
            <person name="Yang H."/>
            <person name="Hasebe M."/>
            <person name="Li S."/>
            <person name="Pierce S.K."/>
            <person name="Wang J."/>
        </authorList>
    </citation>
    <scope>NUCLEOTIDE SEQUENCE [LARGE SCALE GENOMIC DNA]</scope>
    <source>
        <strain evidence="2">EC2010</strain>
        <tissue evidence="2">Whole organism of an adult</tissue>
    </source>
</reference>
<organism evidence="2 3">
    <name type="scientific">Elysia chlorotica</name>
    <name type="common">Eastern emerald elysia</name>
    <name type="synonym">Sea slug</name>
    <dbReference type="NCBI Taxonomy" id="188477"/>
    <lineage>
        <taxon>Eukaryota</taxon>
        <taxon>Metazoa</taxon>
        <taxon>Spiralia</taxon>
        <taxon>Lophotrochozoa</taxon>
        <taxon>Mollusca</taxon>
        <taxon>Gastropoda</taxon>
        <taxon>Heterobranchia</taxon>
        <taxon>Euthyneura</taxon>
        <taxon>Panpulmonata</taxon>
        <taxon>Sacoglossa</taxon>
        <taxon>Placobranchoidea</taxon>
        <taxon>Plakobranchidae</taxon>
        <taxon>Elysia</taxon>
    </lineage>
</organism>